<sequence length="249" mass="27088">MMDSTYSVRPSLSPSDFIYAPRRRTQHNLTAGTPSALFGGNQHRHSLPAIIPSAFGPVDWQGREAPEQEPRVPSPRAFADGFEYPSSPEYFPPPAYSPERPSRQQHHGPSGWAQDPLPSPWRQDPLPSPWRQDHNNAVALLHPAPRRASQPAWVSRLLESPPEQATTPASPTTPSTTTHETQATRLSISRNHLLRTTTTTTTTTTATTTTVTITETTTIHPADPLLTNRSGGGAAAGANAFRRPALPPP</sequence>
<evidence type="ECO:0000313" key="1">
    <source>
        <dbReference type="EMBL" id="KAH6650784.1"/>
    </source>
</evidence>
<keyword evidence="2" id="KW-1185">Reference proteome</keyword>
<accession>A0ACB7PTB6</accession>
<reference evidence="1 2" key="1">
    <citation type="journal article" date="2021" name="Nat. Commun.">
        <title>Genetic determinants of endophytism in the Arabidopsis root mycobiome.</title>
        <authorList>
            <person name="Mesny F."/>
            <person name="Miyauchi S."/>
            <person name="Thiergart T."/>
            <person name="Pickel B."/>
            <person name="Atanasova L."/>
            <person name="Karlsson M."/>
            <person name="Huettel B."/>
            <person name="Barry K.W."/>
            <person name="Haridas S."/>
            <person name="Chen C."/>
            <person name="Bauer D."/>
            <person name="Andreopoulos W."/>
            <person name="Pangilinan J."/>
            <person name="LaButti K."/>
            <person name="Riley R."/>
            <person name="Lipzen A."/>
            <person name="Clum A."/>
            <person name="Drula E."/>
            <person name="Henrissat B."/>
            <person name="Kohler A."/>
            <person name="Grigoriev I.V."/>
            <person name="Martin F.M."/>
            <person name="Hacquard S."/>
        </authorList>
    </citation>
    <scope>NUCLEOTIDE SEQUENCE [LARGE SCALE GENOMIC DNA]</scope>
    <source>
        <strain evidence="1 2">MPI-SDFR-AT-0079</strain>
    </source>
</reference>
<gene>
    <name evidence="1" type="ORF">F5144DRAFT_557300</name>
</gene>
<dbReference type="Proteomes" id="UP000724584">
    <property type="component" value="Unassembled WGS sequence"/>
</dbReference>
<evidence type="ECO:0000313" key="2">
    <source>
        <dbReference type="Proteomes" id="UP000724584"/>
    </source>
</evidence>
<comment type="caution">
    <text evidence="1">The sequence shown here is derived from an EMBL/GenBank/DDBJ whole genome shotgun (WGS) entry which is preliminary data.</text>
</comment>
<organism evidence="1 2">
    <name type="scientific">Chaetomium tenue</name>
    <dbReference type="NCBI Taxonomy" id="1854479"/>
    <lineage>
        <taxon>Eukaryota</taxon>
        <taxon>Fungi</taxon>
        <taxon>Dikarya</taxon>
        <taxon>Ascomycota</taxon>
        <taxon>Pezizomycotina</taxon>
        <taxon>Sordariomycetes</taxon>
        <taxon>Sordariomycetidae</taxon>
        <taxon>Sordariales</taxon>
        <taxon>Chaetomiaceae</taxon>
        <taxon>Chaetomium</taxon>
    </lineage>
</organism>
<protein>
    <submittedName>
        <fullName evidence="1">Uncharacterized protein</fullName>
    </submittedName>
</protein>
<name>A0ACB7PTB6_9PEZI</name>
<proteinExistence type="predicted"/>
<dbReference type="EMBL" id="JAGIZQ010000001">
    <property type="protein sequence ID" value="KAH6650784.1"/>
    <property type="molecule type" value="Genomic_DNA"/>
</dbReference>